<reference evidence="2" key="1">
    <citation type="journal article" date="2020" name="New Phytol.">
        <title>Comparative genomics reveals dynamic genome evolution in host specialist ectomycorrhizal fungi.</title>
        <authorList>
            <person name="Lofgren L.A."/>
            <person name="Nguyen N.H."/>
            <person name="Vilgalys R."/>
            <person name="Ruytinx J."/>
            <person name="Liao H.L."/>
            <person name="Branco S."/>
            <person name="Kuo A."/>
            <person name="LaButti K."/>
            <person name="Lipzen A."/>
            <person name="Andreopoulos W."/>
            <person name="Pangilinan J."/>
            <person name="Riley R."/>
            <person name="Hundley H."/>
            <person name="Na H."/>
            <person name="Barry K."/>
            <person name="Grigoriev I.V."/>
            <person name="Stajich J.E."/>
            <person name="Kennedy P.G."/>
        </authorList>
    </citation>
    <scope>NUCLEOTIDE SEQUENCE</scope>
    <source>
        <strain evidence="2">DOB743</strain>
    </source>
</reference>
<dbReference type="Pfam" id="PF12770">
    <property type="entry name" value="CHAT"/>
    <property type="match status" value="1"/>
</dbReference>
<dbReference type="PANTHER" id="PTHR19959:SF119">
    <property type="entry name" value="FUNGAL LIPASE-LIKE DOMAIN-CONTAINING PROTEIN"/>
    <property type="match status" value="1"/>
</dbReference>
<protein>
    <submittedName>
        <fullName evidence="2">CHAT domain-containing protein</fullName>
    </submittedName>
</protein>
<dbReference type="SUPFAM" id="SSF81901">
    <property type="entry name" value="HCP-like"/>
    <property type="match status" value="1"/>
</dbReference>
<evidence type="ECO:0000313" key="2">
    <source>
        <dbReference type="EMBL" id="KAG1766620.1"/>
    </source>
</evidence>
<evidence type="ECO:0000313" key="3">
    <source>
        <dbReference type="Proteomes" id="UP000714275"/>
    </source>
</evidence>
<dbReference type="PANTHER" id="PTHR19959">
    <property type="entry name" value="KINESIN LIGHT CHAIN"/>
    <property type="match status" value="1"/>
</dbReference>
<dbReference type="Gene3D" id="1.25.40.10">
    <property type="entry name" value="Tetratricopeptide repeat domain"/>
    <property type="match status" value="3"/>
</dbReference>
<comment type="caution">
    <text evidence="2">The sequence shown here is derived from an EMBL/GenBank/DDBJ whole genome shotgun (WGS) entry which is preliminary data.</text>
</comment>
<feature type="domain" description="CHAT" evidence="1">
    <location>
        <begin position="907"/>
        <end position="1155"/>
    </location>
</feature>
<keyword evidence="3" id="KW-1185">Reference proteome</keyword>
<proteinExistence type="predicted"/>
<dbReference type="InterPro" id="IPR024983">
    <property type="entry name" value="CHAT_dom"/>
</dbReference>
<gene>
    <name evidence="2" type="ORF">EV702DRAFT_1271938</name>
</gene>
<dbReference type="Proteomes" id="UP000714275">
    <property type="component" value="Unassembled WGS sequence"/>
</dbReference>
<sequence length="1193" mass="133002">MLAMPAAVGVAKLDPGDPYQRASKFHPLVFEPNRRSKFKTRNQSDGPPNSWVLSNRRSSAAVQDRKKHLWQTRATAMKNANVISGKNLKVPSWRLPAGIYISINLDSRRRWKSPISVLSSEESTAWGDTVTLSSKASPAFSVEIRASYEADRMLGSGEVIGKLELSWDDLLNHGDEPFDISFPPVRGVHPSLTLKVAVVHACDDALSDSLVDCKIARDTDAGHARFAKYVKYKRVSHLNAAVEDFQLVLDQCPVSHPDHAAALTNIAWARLLGYIRNDLQDIDDITSLFRDALALRPQRHPDHPLSLYNLTKALNWRHDKKSTAADICEAAQLCHELLPLCPEGTYLRSIVEGPRVDYVVGACNNLPIDASEDGICLRRVVLELCPQGHQLRLRALDNLSSALRSWFIQRGNIDDLDESIQFSREAVSLCPEGHSDLANYLNNLAVSLGYYRFRYQGKPNDLDEAISLYEEALRLRPVGHAYRNVSLGTLGLALVSRFEKRKDIDDITRAISLHREALTLCPPGHPRRDTRLNNLAQALKTRYDKLDVSEDLNEAIDLYRESLRLKRLDHPERHVTLYSLSLALCSCFKHTRKNEDVEEAINLCQESLVALSSLHPGRYFSYMCLHEAYLYRYQIQHNPADLLLAVDNFRLASCHPTQGFPLRIIQAYNWTVAAEQHGHGSALEAYSTFFELLGAHLATRSSATSRREAAAAFHYARSLPADAASCAIRGDNIQHAVELVERGRGQQWSLASRLKTPVEDLESANPKLAHNYLELSKLVSNAAQGSADSTDRAAADRAATKYRKLTEQWEAAVTEIRNLQAFSRFLLPPLYADLQAAARHGPVIILIASQYSCSAIIVPMAGDPLHVPLPSITLADLKTLKDRFTRAIRHASRMDPAETRTDLIVLLRTVWDEIMLPIVNVLENVLKLQRRSRLWLCPTAAFTSIPLHAAHPFQTRADRSKEPCLEDLYICSYTPTLSALMRSRQMMKRRATPSFVAIGQGQPGAGKGKALSAVDSELELVHELVPATAKHTTISGEAATRAGALQALEENTWVHLACHGKQDPTQPYNSHFVMRDEHLTLLDIMNRDIPHAEFAFLSACHTAVGDEETPDEVIHLAAGLQFSGFKSVVGTLWEVDDAVAKHVVQAFYTYMFHPKEVGVMDPTKAAWALNCATHAVKTTVPLEQRMVFIHIGA</sequence>
<dbReference type="OrthoDB" id="9991317at2759"/>
<accession>A0A9P6ZJK6</accession>
<evidence type="ECO:0000259" key="1">
    <source>
        <dbReference type="Pfam" id="PF12770"/>
    </source>
</evidence>
<dbReference type="AlphaFoldDB" id="A0A9P6ZJK6"/>
<dbReference type="Pfam" id="PF13374">
    <property type="entry name" value="TPR_10"/>
    <property type="match status" value="1"/>
</dbReference>
<dbReference type="EMBL" id="JABBWD010000094">
    <property type="protein sequence ID" value="KAG1766620.1"/>
    <property type="molecule type" value="Genomic_DNA"/>
</dbReference>
<dbReference type="InterPro" id="IPR011990">
    <property type="entry name" value="TPR-like_helical_dom_sf"/>
</dbReference>
<name>A0A9P6ZJK6_9AGAM</name>
<organism evidence="2 3">
    <name type="scientific">Suillus placidus</name>
    <dbReference type="NCBI Taxonomy" id="48579"/>
    <lineage>
        <taxon>Eukaryota</taxon>
        <taxon>Fungi</taxon>
        <taxon>Dikarya</taxon>
        <taxon>Basidiomycota</taxon>
        <taxon>Agaricomycotina</taxon>
        <taxon>Agaricomycetes</taxon>
        <taxon>Agaricomycetidae</taxon>
        <taxon>Boletales</taxon>
        <taxon>Suillineae</taxon>
        <taxon>Suillaceae</taxon>
        <taxon>Suillus</taxon>
    </lineage>
</organism>